<reference evidence="1 2" key="1">
    <citation type="submission" date="2024-09" db="EMBL/GenBank/DDBJ databases">
        <authorList>
            <person name="Sun Q."/>
            <person name="Mori K."/>
        </authorList>
    </citation>
    <scope>NUCLEOTIDE SEQUENCE [LARGE SCALE GENOMIC DNA]</scope>
    <source>
        <strain evidence="1 2">CCM 7415</strain>
    </source>
</reference>
<name>A0ABV6G3N1_9GAMM</name>
<dbReference type="InterPro" id="IPR016181">
    <property type="entry name" value="Acyl_CoA_acyltransferase"/>
</dbReference>
<protein>
    <recommendedName>
        <fullName evidence="3">N-acetyltransferase domain-containing protein</fullName>
    </recommendedName>
</protein>
<evidence type="ECO:0008006" key="3">
    <source>
        <dbReference type="Google" id="ProtNLM"/>
    </source>
</evidence>
<evidence type="ECO:0000313" key="2">
    <source>
        <dbReference type="Proteomes" id="UP001589814"/>
    </source>
</evidence>
<accession>A0ABV6G3N1</accession>
<proteinExistence type="predicted"/>
<dbReference type="Proteomes" id="UP001589814">
    <property type="component" value="Unassembled WGS sequence"/>
</dbReference>
<dbReference type="EMBL" id="JBHLVX010000040">
    <property type="protein sequence ID" value="MFC0268250.1"/>
    <property type="molecule type" value="Genomic_DNA"/>
</dbReference>
<dbReference type="SUPFAM" id="SSF55729">
    <property type="entry name" value="Acyl-CoA N-acyltransferases (Nat)"/>
    <property type="match status" value="1"/>
</dbReference>
<organism evidence="1 2">
    <name type="scientific">Kushneria aurantia</name>
    <dbReference type="NCBI Taxonomy" id="504092"/>
    <lineage>
        <taxon>Bacteria</taxon>
        <taxon>Pseudomonadati</taxon>
        <taxon>Pseudomonadota</taxon>
        <taxon>Gammaproteobacteria</taxon>
        <taxon>Oceanospirillales</taxon>
        <taxon>Halomonadaceae</taxon>
        <taxon>Kushneria</taxon>
    </lineage>
</organism>
<sequence>MKISYVSGAERRDACLAMLCASVFGREAGLAPLVEFAGSSRLLEQESARVVSLCDDHERIASLALLTLEVEGRGVELRLLATPEARRGRGYGRRLVSRLGESTAMRVATDDPRLEAFFTTFGFTHWYRRSQGGERLGFNALADIETLAQAPEVVDFSREAVLRAFKRDGTLFETYKRRFAEGLENFESLV</sequence>
<gene>
    <name evidence="1" type="ORF">ACFFHW_09680</name>
</gene>
<evidence type="ECO:0000313" key="1">
    <source>
        <dbReference type="EMBL" id="MFC0268250.1"/>
    </source>
</evidence>
<dbReference type="Gene3D" id="3.40.630.30">
    <property type="match status" value="1"/>
</dbReference>
<comment type="caution">
    <text evidence="1">The sequence shown here is derived from an EMBL/GenBank/DDBJ whole genome shotgun (WGS) entry which is preliminary data.</text>
</comment>
<dbReference type="RefSeq" id="WP_019951834.1">
    <property type="nucleotide sequence ID" value="NZ_JBHLVX010000040.1"/>
</dbReference>
<keyword evidence="2" id="KW-1185">Reference proteome</keyword>